<feature type="domain" description="DUF6532" evidence="2">
    <location>
        <begin position="375"/>
        <end position="570"/>
    </location>
</feature>
<dbReference type="EMBL" id="SSOP01000676">
    <property type="protein sequence ID" value="KAB5587925.1"/>
    <property type="molecule type" value="Genomic_DNA"/>
</dbReference>
<name>A0A5N5Q878_9AGAM</name>
<protein>
    <recommendedName>
        <fullName evidence="2">DUF6532 domain-containing protein</fullName>
    </recommendedName>
</protein>
<feature type="compositionally biased region" description="Polar residues" evidence="1">
    <location>
        <begin position="108"/>
        <end position="117"/>
    </location>
</feature>
<evidence type="ECO:0000313" key="4">
    <source>
        <dbReference type="Proteomes" id="UP000383932"/>
    </source>
</evidence>
<feature type="compositionally biased region" description="Basic residues" evidence="1">
    <location>
        <begin position="76"/>
        <end position="91"/>
    </location>
</feature>
<feature type="region of interest" description="Disordered" evidence="1">
    <location>
        <begin position="1"/>
        <end position="176"/>
    </location>
</feature>
<feature type="compositionally biased region" description="Low complexity" evidence="1">
    <location>
        <begin position="28"/>
        <end position="37"/>
    </location>
</feature>
<feature type="compositionally biased region" description="Gly residues" evidence="1">
    <location>
        <begin position="686"/>
        <end position="701"/>
    </location>
</feature>
<evidence type="ECO:0000313" key="3">
    <source>
        <dbReference type="EMBL" id="KAB5587925.1"/>
    </source>
</evidence>
<proteinExistence type="predicted"/>
<dbReference type="InterPro" id="IPR045341">
    <property type="entry name" value="DUF6532"/>
</dbReference>
<gene>
    <name evidence="3" type="ORF">CTheo_8633</name>
</gene>
<dbReference type="OrthoDB" id="3268553at2759"/>
<feature type="compositionally biased region" description="Low complexity" evidence="1">
    <location>
        <begin position="139"/>
        <end position="157"/>
    </location>
</feature>
<evidence type="ECO:0000256" key="1">
    <source>
        <dbReference type="SAM" id="MobiDB-lite"/>
    </source>
</evidence>
<sequence>MKAVQDTPPELPLPGKKRKKTAKAQTIANPTTNPTATDEPKSKKARKKAAPSQATTAMDGVQLLPPPANLPSQNKSKSKLSKSKSTSKSKSKANAPEVSTPIPADIQPQPSETNTPDPSMEDGTVPERPKRHKTGSTVAVQAAEQEAAKQSAKQAKAQQKRNKAKLAPINESPEETQVFLERMKATPNGLIIPSTPFSSHWQPQPEPELSASVLTKSRCQEHHEQLLQRVVRKLADSSSQPPVSSSASDQSGTPITQLASPALLTPAGQPSTHSNTPFPTPSPILTTMLGSGTMDIIPNDIDQVAKVLEGLPPHLGPVITAPEPLLPPLHPPRCLEELQPVNLAGLSRKQHKAIVQSHKLHVCQLVDSDQIVVSAAISHLEALLITHNAFPTCTVSSVLASQANFWASQKFSVRLELKLDDEYEDLLLGHVSGIRAIMLGHAMCEVPLAYGFWSMGGDTASLEYNKNLVNNLLRDVNYTCPSMDHLSDLYEHPIFPLLCRLSFFANSGDCGPTHSDLWKTMTIPCLVFTATVVEKVLTDYSETGEMKKSDFTHKVFAPKYASHVATLKEMYLIDPRKLETYCHKTAMDLHKLHGSDLPTDQVVQPRISVLALSARYGTGKRPAAERTASPVVTHQASLYHAGPSNTSQVPNLVPRPISIHNDNSSPPDGGAKSSSEESESESESSGDGGDGAGVGVDGAGGTKSSSEDSSDDED</sequence>
<dbReference type="Proteomes" id="UP000383932">
    <property type="component" value="Unassembled WGS sequence"/>
</dbReference>
<feature type="region of interest" description="Disordered" evidence="1">
    <location>
        <begin position="234"/>
        <end position="289"/>
    </location>
</feature>
<feature type="region of interest" description="Disordered" evidence="1">
    <location>
        <begin position="194"/>
        <end position="215"/>
    </location>
</feature>
<comment type="caution">
    <text evidence="3">The sequence shown here is derived from an EMBL/GenBank/DDBJ whole genome shotgun (WGS) entry which is preliminary data.</text>
</comment>
<reference evidence="3 4" key="1">
    <citation type="journal article" date="2019" name="Fungal Biol. Biotechnol.">
        <title>Draft genome sequence of fastidious pathogen Ceratobasidium theobromae, which causes vascular-streak dieback in Theobroma cacao.</title>
        <authorList>
            <person name="Ali S.S."/>
            <person name="Asman A."/>
            <person name="Shao J."/>
            <person name="Firmansyah A.P."/>
            <person name="Susilo A.W."/>
            <person name="Rosmana A."/>
            <person name="McMahon P."/>
            <person name="Junaid M."/>
            <person name="Guest D."/>
            <person name="Kheng T.Y."/>
            <person name="Meinhardt L.W."/>
            <person name="Bailey B.A."/>
        </authorList>
    </citation>
    <scope>NUCLEOTIDE SEQUENCE [LARGE SCALE GENOMIC DNA]</scope>
    <source>
        <strain evidence="3 4">CT2</strain>
    </source>
</reference>
<feature type="region of interest" description="Disordered" evidence="1">
    <location>
        <begin position="639"/>
        <end position="714"/>
    </location>
</feature>
<dbReference type="AlphaFoldDB" id="A0A5N5Q878"/>
<keyword evidence="4" id="KW-1185">Reference proteome</keyword>
<dbReference type="Pfam" id="PF20149">
    <property type="entry name" value="DUF6532"/>
    <property type="match status" value="1"/>
</dbReference>
<evidence type="ECO:0000259" key="2">
    <source>
        <dbReference type="Pfam" id="PF20149"/>
    </source>
</evidence>
<feature type="compositionally biased region" description="Polar residues" evidence="1">
    <location>
        <begin position="268"/>
        <end position="289"/>
    </location>
</feature>
<accession>A0A5N5Q878</accession>
<feature type="compositionally biased region" description="Low complexity" evidence="1">
    <location>
        <begin position="236"/>
        <end position="251"/>
    </location>
</feature>
<organism evidence="3 4">
    <name type="scientific">Ceratobasidium theobromae</name>
    <dbReference type="NCBI Taxonomy" id="1582974"/>
    <lineage>
        <taxon>Eukaryota</taxon>
        <taxon>Fungi</taxon>
        <taxon>Dikarya</taxon>
        <taxon>Basidiomycota</taxon>
        <taxon>Agaricomycotina</taxon>
        <taxon>Agaricomycetes</taxon>
        <taxon>Cantharellales</taxon>
        <taxon>Ceratobasidiaceae</taxon>
        <taxon>Ceratobasidium</taxon>
    </lineage>
</organism>